<dbReference type="SMART" id="SM00387">
    <property type="entry name" value="HATPase_c"/>
    <property type="match status" value="1"/>
</dbReference>
<dbReference type="Pfam" id="PF00512">
    <property type="entry name" value="HisKA"/>
    <property type="match status" value="1"/>
</dbReference>
<dbReference type="CDD" id="cd00082">
    <property type="entry name" value="HisKA"/>
    <property type="match status" value="1"/>
</dbReference>
<accession>A0A1A8SZV5</accession>
<comment type="subcellular location">
    <subcellularLocation>
        <location evidence="2">Cell membrane</location>
        <topology evidence="2">Multi-pass membrane protein</topology>
    </subcellularLocation>
</comment>
<keyword evidence="4" id="KW-1003">Cell membrane</keyword>
<dbReference type="PROSITE" id="PS51257">
    <property type="entry name" value="PROKAR_LIPOPROTEIN"/>
    <property type="match status" value="1"/>
</dbReference>
<proteinExistence type="predicted"/>
<keyword evidence="8" id="KW-0418">Kinase</keyword>
<dbReference type="Proteomes" id="UP000092627">
    <property type="component" value="Unassembled WGS sequence"/>
</dbReference>
<sequence>MRSDMWRLYRHILTGGIIISLACYGVIEWIQKRYHESYAQQQWLVDAELSAVLLTQSDAFPPLSPHSAFAWQVPTSDIPDADIQVSWSEDAGVVSASVSAGGTLFLTGSLMPQRSANTLPLLQSLLHFDGLSVADKVTLLNGLSSLSVRAVPLQDWLLTPLHLQHSSHGDMALVWQPEGLGKAWEIRVAEGVSLPITLTVLLIIVLAISALLVLVWIELIGLDRKRAHFETVTRQIARGRGTLPQGVVDSSGTLKELAYSFDSMSTHIQRLLKVQREMINAISHELRTPIARLRFGLEVLKDDVDDTLESSITALEFDVEELNTLVDEVLTYGKLEEGTLALNFEKTSIKQILDGIVEHNHALLQKFDVKVVIEEDDLVNADAHHLHRALQNLILNASKYASSTIAITFSADKERWQVDIEDDGPGIPIEDRDKVFIPFQRLDNSRTRASGGYGLGLAIVQRIAFWHGGAVLIDSSELGGAKFSFIWSRSQHQNSLS</sequence>
<gene>
    <name evidence="12" type="primary">rstB</name>
    <name evidence="12" type="ORF">MAQ5080_00092</name>
</gene>
<dbReference type="SUPFAM" id="SSF55874">
    <property type="entry name" value="ATPase domain of HSP90 chaperone/DNA topoisomerase II/histidine kinase"/>
    <property type="match status" value="1"/>
</dbReference>
<dbReference type="InterPro" id="IPR005467">
    <property type="entry name" value="His_kinase_dom"/>
</dbReference>
<evidence type="ECO:0000313" key="12">
    <source>
        <dbReference type="EMBL" id="SBS24758.1"/>
    </source>
</evidence>
<dbReference type="GO" id="GO:0005524">
    <property type="term" value="F:ATP binding"/>
    <property type="evidence" value="ECO:0007669"/>
    <property type="project" value="UniProtKB-KW"/>
</dbReference>
<feature type="transmembrane region" description="Helical" evidence="10">
    <location>
        <begin position="196"/>
        <end position="217"/>
    </location>
</feature>
<dbReference type="GO" id="GO:0005886">
    <property type="term" value="C:plasma membrane"/>
    <property type="evidence" value="ECO:0007669"/>
    <property type="project" value="UniProtKB-SubCell"/>
</dbReference>
<dbReference type="GO" id="GO:0000155">
    <property type="term" value="F:phosphorelay sensor kinase activity"/>
    <property type="evidence" value="ECO:0007669"/>
    <property type="project" value="InterPro"/>
</dbReference>
<evidence type="ECO:0000256" key="2">
    <source>
        <dbReference type="ARBA" id="ARBA00004651"/>
    </source>
</evidence>
<evidence type="ECO:0000256" key="7">
    <source>
        <dbReference type="ARBA" id="ARBA00022741"/>
    </source>
</evidence>
<keyword evidence="10" id="KW-0472">Membrane</keyword>
<name>A0A1A8SZV5_9GAMM</name>
<keyword evidence="6 12" id="KW-0808">Transferase</keyword>
<evidence type="ECO:0000259" key="11">
    <source>
        <dbReference type="PROSITE" id="PS50109"/>
    </source>
</evidence>
<dbReference type="InterPro" id="IPR036890">
    <property type="entry name" value="HATPase_C_sf"/>
</dbReference>
<keyword evidence="7" id="KW-0547">Nucleotide-binding</keyword>
<dbReference type="InterPro" id="IPR050980">
    <property type="entry name" value="2C_sensor_his_kinase"/>
</dbReference>
<dbReference type="PRINTS" id="PR00344">
    <property type="entry name" value="BCTRLSENSOR"/>
</dbReference>
<dbReference type="PANTHER" id="PTHR44936:SF10">
    <property type="entry name" value="SENSOR PROTEIN RSTB"/>
    <property type="match status" value="1"/>
</dbReference>
<evidence type="ECO:0000256" key="6">
    <source>
        <dbReference type="ARBA" id="ARBA00022679"/>
    </source>
</evidence>
<dbReference type="AlphaFoldDB" id="A0A1A8SZV5"/>
<organism evidence="12 13">
    <name type="scientific">Marinomonas aquimarina</name>
    <dbReference type="NCBI Taxonomy" id="295068"/>
    <lineage>
        <taxon>Bacteria</taxon>
        <taxon>Pseudomonadati</taxon>
        <taxon>Pseudomonadota</taxon>
        <taxon>Gammaproteobacteria</taxon>
        <taxon>Oceanospirillales</taxon>
        <taxon>Oceanospirillaceae</taxon>
        <taxon>Marinomonas</taxon>
    </lineage>
</organism>
<dbReference type="PANTHER" id="PTHR44936">
    <property type="entry name" value="SENSOR PROTEIN CREC"/>
    <property type="match status" value="1"/>
</dbReference>
<dbReference type="EMBL" id="FLOC01000001">
    <property type="protein sequence ID" value="SBS24758.1"/>
    <property type="molecule type" value="Genomic_DNA"/>
</dbReference>
<dbReference type="Pfam" id="PF02518">
    <property type="entry name" value="HATPase_c"/>
    <property type="match status" value="1"/>
</dbReference>
<evidence type="ECO:0000256" key="8">
    <source>
        <dbReference type="ARBA" id="ARBA00022777"/>
    </source>
</evidence>
<dbReference type="InterPro" id="IPR003594">
    <property type="entry name" value="HATPase_dom"/>
</dbReference>
<evidence type="ECO:0000256" key="4">
    <source>
        <dbReference type="ARBA" id="ARBA00022475"/>
    </source>
</evidence>
<dbReference type="EC" id="2.7.13.3" evidence="3"/>
<keyword evidence="9" id="KW-0067">ATP-binding</keyword>
<evidence type="ECO:0000256" key="9">
    <source>
        <dbReference type="ARBA" id="ARBA00022840"/>
    </source>
</evidence>
<dbReference type="Gene3D" id="1.10.287.130">
    <property type="match status" value="1"/>
</dbReference>
<dbReference type="SUPFAM" id="SSF47384">
    <property type="entry name" value="Homodimeric domain of signal transducing histidine kinase"/>
    <property type="match status" value="1"/>
</dbReference>
<keyword evidence="5" id="KW-0597">Phosphoprotein</keyword>
<keyword evidence="13" id="KW-1185">Reference proteome</keyword>
<protein>
    <recommendedName>
        <fullName evidence="3">histidine kinase</fullName>
        <ecNumber evidence="3">2.7.13.3</ecNumber>
    </recommendedName>
</protein>
<keyword evidence="10" id="KW-1133">Transmembrane helix</keyword>
<dbReference type="SMART" id="SM00388">
    <property type="entry name" value="HisKA"/>
    <property type="match status" value="1"/>
</dbReference>
<evidence type="ECO:0000256" key="5">
    <source>
        <dbReference type="ARBA" id="ARBA00022553"/>
    </source>
</evidence>
<comment type="catalytic activity">
    <reaction evidence="1">
        <text>ATP + protein L-histidine = ADP + protein N-phospho-L-histidine.</text>
        <dbReference type="EC" id="2.7.13.3"/>
    </reaction>
</comment>
<dbReference type="PROSITE" id="PS50109">
    <property type="entry name" value="HIS_KIN"/>
    <property type="match status" value="1"/>
</dbReference>
<dbReference type="InterPro" id="IPR004358">
    <property type="entry name" value="Sig_transdc_His_kin-like_C"/>
</dbReference>
<evidence type="ECO:0000256" key="10">
    <source>
        <dbReference type="SAM" id="Phobius"/>
    </source>
</evidence>
<evidence type="ECO:0000313" key="13">
    <source>
        <dbReference type="Proteomes" id="UP000092627"/>
    </source>
</evidence>
<dbReference type="InterPro" id="IPR036097">
    <property type="entry name" value="HisK_dim/P_sf"/>
</dbReference>
<dbReference type="Gene3D" id="3.30.565.10">
    <property type="entry name" value="Histidine kinase-like ATPase, C-terminal domain"/>
    <property type="match status" value="1"/>
</dbReference>
<evidence type="ECO:0000256" key="1">
    <source>
        <dbReference type="ARBA" id="ARBA00000085"/>
    </source>
</evidence>
<dbReference type="RefSeq" id="WP_067203963.1">
    <property type="nucleotide sequence ID" value="NZ_FLOC01000001.1"/>
</dbReference>
<dbReference type="STRING" id="295068.MAQ5080_00092"/>
<keyword evidence="10" id="KW-0812">Transmembrane</keyword>
<dbReference type="InterPro" id="IPR003661">
    <property type="entry name" value="HisK_dim/P_dom"/>
</dbReference>
<feature type="domain" description="Histidine kinase" evidence="11">
    <location>
        <begin position="281"/>
        <end position="491"/>
    </location>
</feature>
<dbReference type="OrthoDB" id="9804645at2"/>
<reference evidence="12 13" key="1">
    <citation type="submission" date="2016-06" db="EMBL/GenBank/DDBJ databases">
        <authorList>
            <person name="Kjaerup R.B."/>
            <person name="Dalgaard T.S."/>
            <person name="Juul-Madsen H.R."/>
        </authorList>
    </citation>
    <scope>NUCLEOTIDE SEQUENCE [LARGE SCALE GENOMIC DNA]</scope>
    <source>
        <strain evidence="12 13">CECT 5080</strain>
    </source>
</reference>
<evidence type="ECO:0000256" key="3">
    <source>
        <dbReference type="ARBA" id="ARBA00012438"/>
    </source>
</evidence>